<keyword evidence="3" id="KW-1185">Reference proteome</keyword>
<dbReference type="Gene3D" id="1.20.1260.100">
    <property type="entry name" value="TspO/MBR protein"/>
    <property type="match status" value="1"/>
</dbReference>
<name>A0ABX0VY97_9RHOB</name>
<keyword evidence="1" id="KW-0472">Membrane</keyword>
<feature type="transmembrane region" description="Helical" evidence="1">
    <location>
        <begin position="103"/>
        <end position="121"/>
    </location>
</feature>
<evidence type="ECO:0000313" key="2">
    <source>
        <dbReference type="EMBL" id="NIY73072.1"/>
    </source>
</evidence>
<evidence type="ECO:0000313" key="3">
    <source>
        <dbReference type="Proteomes" id="UP000709466"/>
    </source>
</evidence>
<dbReference type="EMBL" id="JAATOP010000007">
    <property type="protein sequence ID" value="NIY73072.1"/>
    <property type="molecule type" value="Genomic_DNA"/>
</dbReference>
<feature type="transmembrane region" description="Helical" evidence="1">
    <location>
        <begin position="210"/>
        <end position="228"/>
    </location>
</feature>
<evidence type="ECO:0000256" key="1">
    <source>
        <dbReference type="SAM" id="Phobius"/>
    </source>
</evidence>
<dbReference type="PANTHER" id="PTHR33802:SF1">
    <property type="entry name" value="XK-RELATED PROTEIN"/>
    <property type="match status" value="1"/>
</dbReference>
<proteinExistence type="predicted"/>
<dbReference type="RefSeq" id="WP_167638456.1">
    <property type="nucleotide sequence ID" value="NZ_JAATOP010000007.1"/>
</dbReference>
<dbReference type="PANTHER" id="PTHR33802">
    <property type="entry name" value="SI:CH211-161H7.5-RELATED"/>
    <property type="match status" value="1"/>
</dbReference>
<keyword evidence="1" id="KW-1133">Transmembrane helix</keyword>
<gene>
    <name evidence="2" type="ORF">HCZ30_11585</name>
</gene>
<accession>A0ABX0VY97</accession>
<comment type="caution">
    <text evidence="2">The sequence shown here is derived from an EMBL/GenBank/DDBJ whole genome shotgun (WGS) entry which is preliminary data.</text>
</comment>
<reference evidence="2 3" key="1">
    <citation type="submission" date="2020-03" db="EMBL/GenBank/DDBJ databases">
        <title>Bacterial isolates of synthetic phycosphere.</title>
        <authorList>
            <person name="Fu H."/>
            <person name="Moran M.A."/>
        </authorList>
    </citation>
    <scope>NUCLEOTIDE SEQUENCE [LARGE SCALE GENOMIC DNA]</scope>
    <source>
        <strain evidence="2 3">HF1</strain>
    </source>
</reference>
<protein>
    <recommendedName>
        <fullName evidence="4">Seryl-tRNA synthetase</fullName>
    </recommendedName>
</protein>
<sequence>MKRYLPWLTAFFSLTFVFAPLVTEPFTGYEEGQIPVFMDQPPIQPAGYAFSIWGVIYTWLIVSAVYGLWKRRDDYQWQLVRGPLALSLALGTLWLAIANATVIWATIVILVMAGVTVLALLRSPDKDFWWLKVPLGLYAGWLTAASFVSLAIAVAGYGILSYQAASILFLAIAMSAAILVQMMPPSGPAYGIAVIWALVGIIVQNGADNWIMSALAGIGIVLLLSRLARRAFT</sequence>
<feature type="transmembrane region" description="Helical" evidence="1">
    <location>
        <begin position="79"/>
        <end position="97"/>
    </location>
</feature>
<feature type="transmembrane region" description="Helical" evidence="1">
    <location>
        <begin position="133"/>
        <end position="154"/>
    </location>
</feature>
<organism evidence="2 3">
    <name type="scientific">Marivivens donghaensis</name>
    <dbReference type="NCBI Taxonomy" id="1699413"/>
    <lineage>
        <taxon>Bacteria</taxon>
        <taxon>Pseudomonadati</taxon>
        <taxon>Pseudomonadota</taxon>
        <taxon>Alphaproteobacteria</taxon>
        <taxon>Rhodobacterales</taxon>
        <taxon>Paracoccaceae</taxon>
        <taxon>Marivivens group</taxon>
        <taxon>Marivivens</taxon>
    </lineage>
</organism>
<feature type="transmembrane region" description="Helical" evidence="1">
    <location>
        <begin position="187"/>
        <end position="204"/>
    </location>
</feature>
<feature type="transmembrane region" description="Helical" evidence="1">
    <location>
        <begin position="160"/>
        <end position="180"/>
    </location>
</feature>
<dbReference type="InterPro" id="IPR038330">
    <property type="entry name" value="TspO/MBR-related_sf"/>
</dbReference>
<dbReference type="Proteomes" id="UP000709466">
    <property type="component" value="Unassembled WGS sequence"/>
</dbReference>
<feature type="transmembrane region" description="Helical" evidence="1">
    <location>
        <begin position="47"/>
        <end position="67"/>
    </location>
</feature>
<evidence type="ECO:0008006" key="4">
    <source>
        <dbReference type="Google" id="ProtNLM"/>
    </source>
</evidence>
<keyword evidence="1" id="KW-0812">Transmembrane</keyword>